<accession>A0A147KC24</accession>
<dbReference type="SUPFAM" id="SSF52540">
    <property type="entry name" value="P-loop containing nucleoside triphosphate hydrolases"/>
    <property type="match status" value="2"/>
</dbReference>
<dbReference type="InterPro" id="IPR017871">
    <property type="entry name" value="ABC_transporter-like_CS"/>
</dbReference>
<evidence type="ECO:0000256" key="2">
    <source>
        <dbReference type="ARBA" id="ARBA00022840"/>
    </source>
</evidence>
<dbReference type="InterPro" id="IPR003593">
    <property type="entry name" value="AAA+_ATPase"/>
</dbReference>
<dbReference type="PROSITE" id="PS00211">
    <property type="entry name" value="ABC_TRANSPORTER_1"/>
    <property type="match status" value="1"/>
</dbReference>
<dbReference type="Proteomes" id="UP000074108">
    <property type="component" value="Unassembled WGS sequence"/>
</dbReference>
<organism evidence="6 7">
    <name type="scientific">Bacillus coahuilensis p1.1.43</name>
    <dbReference type="NCBI Taxonomy" id="1150625"/>
    <lineage>
        <taxon>Bacteria</taxon>
        <taxon>Bacillati</taxon>
        <taxon>Bacillota</taxon>
        <taxon>Bacilli</taxon>
        <taxon>Bacillales</taxon>
        <taxon>Bacillaceae</taxon>
        <taxon>Bacillus</taxon>
    </lineage>
</organism>
<proteinExistence type="predicted"/>
<dbReference type="PANTHER" id="PTHR42855:SF2">
    <property type="entry name" value="DRUG RESISTANCE ABC TRANSPORTER,ATP-BINDING PROTEIN"/>
    <property type="match status" value="1"/>
</dbReference>
<dbReference type="GO" id="GO:0005524">
    <property type="term" value="F:ATP binding"/>
    <property type="evidence" value="ECO:0007669"/>
    <property type="project" value="UniProtKB-KW"/>
</dbReference>
<keyword evidence="7" id="KW-1185">Reference proteome</keyword>
<feature type="coiled-coil region" evidence="3">
    <location>
        <begin position="246"/>
        <end position="308"/>
    </location>
</feature>
<keyword evidence="2 6" id="KW-0067">ATP-binding</keyword>
<dbReference type="EMBL" id="LDYG01000003">
    <property type="protein sequence ID" value="KUP09102.1"/>
    <property type="molecule type" value="Genomic_DNA"/>
</dbReference>
<dbReference type="OrthoDB" id="9760950at2"/>
<comment type="caution">
    <text evidence="6">The sequence shown here is derived from an EMBL/GenBank/DDBJ whole genome shotgun (WGS) entry which is preliminary data.</text>
</comment>
<reference evidence="6 7" key="1">
    <citation type="journal article" date="2016" name="Front. Microbiol.">
        <title>Microevolution Analysis of Bacillus coahuilensis Unveils Differences in Phosphorus Acquisition Strategies and Their Regulation.</title>
        <authorList>
            <person name="Gomez-Lunar Z."/>
            <person name="Hernandez-Gonzalez I."/>
            <person name="Rodriguez-Torres M.D."/>
            <person name="Souza V."/>
            <person name="Olmedo-Alvarez G."/>
        </authorList>
    </citation>
    <scope>NUCLEOTIDE SEQUENCE [LARGE SCALE GENOMIC DNA]</scope>
    <source>
        <strain evidence="7">p1.1.43</strain>
    </source>
</reference>
<sequence length="628" mass="72266">MMICSGSQLKKSFAGTVIFEDLQFEIKDGEKIGLVGRNGSGKTTLFKCISKIESPDSGTIAIKKGAKVGYLAQIPTFASEMTGRNVLESAFGHLVKVEKELKQLEWQMATNVDSMESLLERYGSLQEEFTRNGGYEMESRIARMINGLELGGLVEKPFQKLSGGEQTKVCLGYILLQEPELLLLDEPTNHLDIMAVEWLEGFLNEYPGAVMMISHDRYFLDTVVKKVYDLEEGELTIYHGNYSTFVKEKEERLLQEFQAYQEQQKKIKKMKEAIKRLKEWANQANPPNEGLHKRARNMERALERMEKLKRPVIEAKKMDLSFTQLDRSGKDALKLIEVNKGFQQQTLLKEANMLVQYGDRTAIVGRNGTGKSTIVKMVLGLEAPDSGVVKVGSNVRIGYLSQTTDFQDVEMRVIDVFRDKVPMVEGEARHILARFMFYGEGVFRKVKGLSGGEKMRLRLAQLMHQDINFLLLDEPTNHLDIDSKEVLEDALEDFRGTILTVSHDRYFLNKLFSKTYWIQDQKLHYFEGPYSWAKSKIQKERVNLSIEAETNTTKDKKVEQEKQEPNKNKPINEIEAKIEEIEEELLQLQEEMMRTEDLTQLQMLQEKKDHLEEQKDQLESEWIKIVDN</sequence>
<dbReference type="PROSITE" id="PS50893">
    <property type="entry name" value="ABC_TRANSPORTER_2"/>
    <property type="match status" value="2"/>
</dbReference>
<keyword evidence="3" id="KW-0175">Coiled coil</keyword>
<evidence type="ECO:0000256" key="4">
    <source>
        <dbReference type="SAM" id="MobiDB-lite"/>
    </source>
</evidence>
<evidence type="ECO:0000259" key="5">
    <source>
        <dbReference type="PROSITE" id="PS50893"/>
    </source>
</evidence>
<dbReference type="FunFam" id="3.40.50.300:FF:000011">
    <property type="entry name" value="Putative ABC transporter ATP-binding component"/>
    <property type="match status" value="1"/>
</dbReference>
<feature type="domain" description="ABC transporter" evidence="5">
    <location>
        <begin position="4"/>
        <end position="257"/>
    </location>
</feature>
<evidence type="ECO:0000313" key="7">
    <source>
        <dbReference type="Proteomes" id="UP000074108"/>
    </source>
</evidence>
<dbReference type="PANTHER" id="PTHR42855">
    <property type="entry name" value="ABC TRANSPORTER ATP-BINDING SUBUNIT"/>
    <property type="match status" value="1"/>
</dbReference>
<evidence type="ECO:0000313" key="6">
    <source>
        <dbReference type="EMBL" id="KUP09102.1"/>
    </source>
</evidence>
<dbReference type="InterPro" id="IPR032781">
    <property type="entry name" value="ABC_tran_Xtn"/>
</dbReference>
<dbReference type="Pfam" id="PF12848">
    <property type="entry name" value="ABC_tran_Xtn"/>
    <property type="match status" value="1"/>
</dbReference>
<feature type="compositionally biased region" description="Basic and acidic residues" evidence="4">
    <location>
        <begin position="552"/>
        <end position="574"/>
    </location>
</feature>
<dbReference type="GO" id="GO:0016887">
    <property type="term" value="F:ATP hydrolysis activity"/>
    <property type="evidence" value="ECO:0007669"/>
    <property type="project" value="InterPro"/>
</dbReference>
<dbReference type="STRING" id="1150625.Q75_01280"/>
<evidence type="ECO:0000256" key="1">
    <source>
        <dbReference type="ARBA" id="ARBA00022741"/>
    </source>
</evidence>
<dbReference type="CDD" id="cd03221">
    <property type="entry name" value="ABCF_EF-3"/>
    <property type="match status" value="2"/>
</dbReference>
<name>A0A147KC24_9BACI</name>
<feature type="region of interest" description="Disordered" evidence="4">
    <location>
        <begin position="551"/>
        <end position="574"/>
    </location>
</feature>
<dbReference type="PATRIC" id="fig|1150625.3.peg.267"/>
<dbReference type="InterPro" id="IPR003439">
    <property type="entry name" value="ABC_transporter-like_ATP-bd"/>
</dbReference>
<feature type="domain" description="ABC transporter" evidence="5">
    <location>
        <begin position="333"/>
        <end position="545"/>
    </location>
</feature>
<dbReference type="SMART" id="SM00382">
    <property type="entry name" value="AAA"/>
    <property type="match status" value="2"/>
</dbReference>
<keyword evidence="1" id="KW-0547">Nucleotide-binding</keyword>
<dbReference type="NCBIfam" id="NF000355">
    <property type="entry name" value="ribo_prot_ABC_F"/>
    <property type="match status" value="1"/>
</dbReference>
<protein>
    <submittedName>
        <fullName evidence="6">ABC transporter ATP-binding protein</fullName>
    </submittedName>
</protein>
<dbReference type="AlphaFoldDB" id="A0A147KC24"/>
<evidence type="ECO:0000256" key="3">
    <source>
        <dbReference type="SAM" id="Coils"/>
    </source>
</evidence>
<dbReference type="InterPro" id="IPR051309">
    <property type="entry name" value="ABCF_ATPase"/>
</dbReference>
<dbReference type="FunFam" id="3.40.50.300:FF:001807">
    <property type="entry name" value="ABC transporter ATP-binding protein"/>
    <property type="match status" value="1"/>
</dbReference>
<dbReference type="Gene3D" id="3.40.50.300">
    <property type="entry name" value="P-loop containing nucleotide triphosphate hydrolases"/>
    <property type="match status" value="2"/>
</dbReference>
<dbReference type="RefSeq" id="WP_059350075.1">
    <property type="nucleotide sequence ID" value="NZ_LDYG01000003.1"/>
</dbReference>
<dbReference type="Pfam" id="PF00005">
    <property type="entry name" value="ABC_tran"/>
    <property type="match status" value="2"/>
</dbReference>
<gene>
    <name evidence="6" type="ORF">Q75_01280</name>
</gene>
<dbReference type="InterPro" id="IPR027417">
    <property type="entry name" value="P-loop_NTPase"/>
</dbReference>